<reference evidence="3" key="1">
    <citation type="journal article" date="2011" name="Science">
        <title>The plant cell wall-decomposing machinery underlies the functional diversity of forest fungi.</title>
        <authorList>
            <person name="Eastwood D.C."/>
            <person name="Floudas D."/>
            <person name="Binder M."/>
            <person name="Majcherczyk A."/>
            <person name="Schneider P."/>
            <person name="Aerts A."/>
            <person name="Asiegbu F.O."/>
            <person name="Baker S.E."/>
            <person name="Barry K."/>
            <person name="Bendiksby M."/>
            <person name="Blumentritt M."/>
            <person name="Coutinho P.M."/>
            <person name="Cullen D."/>
            <person name="de Vries R.P."/>
            <person name="Gathman A."/>
            <person name="Goodell B."/>
            <person name="Henrissat B."/>
            <person name="Ihrmark K."/>
            <person name="Kauserud H."/>
            <person name="Kohler A."/>
            <person name="LaButti K."/>
            <person name="Lapidus A."/>
            <person name="Lavin J.L."/>
            <person name="Lee Y.-H."/>
            <person name="Lindquist E."/>
            <person name="Lilly W."/>
            <person name="Lucas S."/>
            <person name="Morin E."/>
            <person name="Murat C."/>
            <person name="Oguiza J.A."/>
            <person name="Park J."/>
            <person name="Pisabarro A.G."/>
            <person name="Riley R."/>
            <person name="Rosling A."/>
            <person name="Salamov A."/>
            <person name="Schmidt O."/>
            <person name="Schmutz J."/>
            <person name="Skrede I."/>
            <person name="Stenlid J."/>
            <person name="Wiebenga A."/>
            <person name="Xie X."/>
            <person name="Kuees U."/>
            <person name="Hibbett D.S."/>
            <person name="Hoffmeister D."/>
            <person name="Hoegberg N."/>
            <person name="Martin F."/>
            <person name="Grigoriev I.V."/>
            <person name="Watkinson S.C."/>
        </authorList>
    </citation>
    <scope>NUCLEOTIDE SEQUENCE [LARGE SCALE GENOMIC DNA]</scope>
    <source>
        <strain evidence="3">strain S7.3</strain>
    </source>
</reference>
<dbReference type="Proteomes" id="UP000008063">
    <property type="component" value="Unassembled WGS sequence"/>
</dbReference>
<dbReference type="STRING" id="936435.F8Q9M1"/>
<proteinExistence type="predicted"/>
<protein>
    <submittedName>
        <fullName evidence="2">Uncharacterized protein</fullName>
    </submittedName>
</protein>
<gene>
    <name evidence="2" type="ORF">SERLA73DRAFT_60976</name>
</gene>
<evidence type="ECO:0000313" key="2">
    <source>
        <dbReference type="EMBL" id="EGN95276.1"/>
    </source>
</evidence>
<keyword evidence="3" id="KW-1185">Reference proteome</keyword>
<evidence type="ECO:0000256" key="1">
    <source>
        <dbReference type="SAM" id="MobiDB-lite"/>
    </source>
</evidence>
<feature type="region of interest" description="Disordered" evidence="1">
    <location>
        <begin position="1"/>
        <end position="21"/>
    </location>
</feature>
<organism evidence="3">
    <name type="scientific">Serpula lacrymans var. lacrymans (strain S7.3)</name>
    <name type="common">Dry rot fungus</name>
    <dbReference type="NCBI Taxonomy" id="936435"/>
    <lineage>
        <taxon>Eukaryota</taxon>
        <taxon>Fungi</taxon>
        <taxon>Dikarya</taxon>
        <taxon>Basidiomycota</taxon>
        <taxon>Agaricomycotina</taxon>
        <taxon>Agaricomycetes</taxon>
        <taxon>Agaricomycetidae</taxon>
        <taxon>Boletales</taxon>
        <taxon>Coniophorineae</taxon>
        <taxon>Serpulaceae</taxon>
        <taxon>Serpula</taxon>
    </lineage>
</organism>
<dbReference type="HOGENOM" id="CLU_135144_0_0_1"/>
<dbReference type="InParanoid" id="F8Q9M1"/>
<dbReference type="EMBL" id="GL945486">
    <property type="protein sequence ID" value="EGN95276.1"/>
    <property type="molecule type" value="Genomic_DNA"/>
</dbReference>
<accession>F8Q9M1</accession>
<sequence>MSTLPGPSAENATSKKRPVFSSSSSALWAILGKEMSQSTSTTAKTTIPVPPLAPLDKAGASMRMLLYDTQLNLEKFSARVDKLTGGVEDARKELVTVQRMFEGDRDKIMGEMLDISNRCQAVLQKCIGAPAQSAQLELMLKSQTSIEAVFQALEKRTDALQTVLFDAIPQLWRMRSDHEII</sequence>
<dbReference type="AlphaFoldDB" id="F8Q9M1"/>
<evidence type="ECO:0000313" key="3">
    <source>
        <dbReference type="Proteomes" id="UP000008063"/>
    </source>
</evidence>
<dbReference type="OrthoDB" id="3270311at2759"/>
<name>F8Q9M1_SERL3</name>